<evidence type="ECO:0000256" key="1">
    <source>
        <dbReference type="SAM" id="MobiDB-lite"/>
    </source>
</evidence>
<organism evidence="2 3">
    <name type="scientific">Cyclocybe aegerita</name>
    <name type="common">Black poplar mushroom</name>
    <name type="synonym">Agrocybe aegerita</name>
    <dbReference type="NCBI Taxonomy" id="1973307"/>
    <lineage>
        <taxon>Eukaryota</taxon>
        <taxon>Fungi</taxon>
        <taxon>Dikarya</taxon>
        <taxon>Basidiomycota</taxon>
        <taxon>Agaricomycotina</taxon>
        <taxon>Agaricomycetes</taxon>
        <taxon>Agaricomycetidae</taxon>
        <taxon>Agaricales</taxon>
        <taxon>Agaricineae</taxon>
        <taxon>Bolbitiaceae</taxon>
        <taxon>Cyclocybe</taxon>
    </lineage>
</organism>
<feature type="region of interest" description="Disordered" evidence="1">
    <location>
        <begin position="1"/>
        <end position="52"/>
    </location>
</feature>
<dbReference type="EMBL" id="CACVBS010000097">
    <property type="protein sequence ID" value="CAA7270816.1"/>
    <property type="molecule type" value="Genomic_DNA"/>
</dbReference>
<evidence type="ECO:0000313" key="3">
    <source>
        <dbReference type="Proteomes" id="UP000467700"/>
    </source>
</evidence>
<reference evidence="2 3" key="1">
    <citation type="submission" date="2020-01" db="EMBL/GenBank/DDBJ databases">
        <authorList>
            <person name="Gupta K D."/>
        </authorList>
    </citation>
    <scope>NUCLEOTIDE SEQUENCE [LARGE SCALE GENOMIC DNA]</scope>
</reference>
<evidence type="ECO:0000313" key="2">
    <source>
        <dbReference type="EMBL" id="CAA7270816.1"/>
    </source>
</evidence>
<protein>
    <submittedName>
        <fullName evidence="2">Uncharacterized protein</fullName>
    </submittedName>
</protein>
<proteinExistence type="predicted"/>
<feature type="compositionally biased region" description="Polar residues" evidence="1">
    <location>
        <begin position="347"/>
        <end position="357"/>
    </location>
</feature>
<feature type="compositionally biased region" description="Low complexity" evidence="1">
    <location>
        <begin position="29"/>
        <end position="41"/>
    </location>
</feature>
<feature type="compositionally biased region" description="Low complexity" evidence="1">
    <location>
        <begin position="317"/>
        <end position="334"/>
    </location>
</feature>
<feature type="compositionally biased region" description="Basic and acidic residues" evidence="1">
    <location>
        <begin position="238"/>
        <end position="251"/>
    </location>
</feature>
<comment type="caution">
    <text evidence="2">The sequence shown here is derived from an EMBL/GenBank/DDBJ whole genome shotgun (WGS) entry which is preliminary data.</text>
</comment>
<keyword evidence="3" id="KW-1185">Reference proteome</keyword>
<gene>
    <name evidence="2" type="ORF">AAE3_LOCUS13056</name>
</gene>
<feature type="region of interest" description="Disordered" evidence="1">
    <location>
        <begin position="212"/>
        <end position="389"/>
    </location>
</feature>
<sequence length="431" mass="47118">MTWESLFDILNRDDSDTHSPPGPPRPSSPRDSSSISPNDSDLPNREPSYDDSFIFEGDLCECECGAYHSESEGNPSKSFEDEVFEEVFEECIASDQGMDIDEELNDQDDNRWVIPPLSTSVVFNCNTLTRLSTSTRLPQANFPVSLAYILPPTPTEAERNEIWDAAMSVRDRPYARRLILEKQGGLSKEEDYMRVETWAREGYWLNVGEEEVSQGMGDGMGGDAQEEEEEDSTQELDDGSRRMADNDKVDGETDCQWDGGSDSDLGSEATLASRLEAANGEYEHLNKSPPSPPARFERESKTSGLTLENVSEEVKYPTPASTSTSKPTPLSTSTFDIASPRTPAPTLASSSSNSPGPATTDLKDEDEDENRGGGPGPEVGHSVASQERADVSVELEAVEGECEGEDEGVEPKGVRTLIGIYSDKVTQVNVI</sequence>
<accession>A0A8S0X194</accession>
<dbReference type="OrthoDB" id="10492882at2759"/>
<dbReference type="AlphaFoldDB" id="A0A8S0X194"/>
<feature type="compositionally biased region" description="Acidic residues" evidence="1">
    <location>
        <begin position="224"/>
        <end position="237"/>
    </location>
</feature>
<dbReference type="Proteomes" id="UP000467700">
    <property type="component" value="Unassembled WGS sequence"/>
</dbReference>
<name>A0A8S0X194_CYCAE</name>